<protein>
    <submittedName>
        <fullName evidence="1">Uncharacterized protein</fullName>
    </submittedName>
</protein>
<comment type="caution">
    <text evidence="1">The sequence shown here is derived from an EMBL/GenBank/DDBJ whole genome shotgun (WGS) entry which is preliminary data.</text>
</comment>
<accession>A0ABU3U7E7</accession>
<sequence>MKKKLNKMNYPEFIEYLENKGIKYIQNKEKVFESLHVKVIPRSKKHFPRTFDLYSQKQLSLDAPEKKSTLDLLNYQEYIEFLNFQHIEFKESRYVDDILSNIIDVSPINGVIERRIFFANSEDQVFDGDYVEF</sequence>
<keyword evidence="2" id="KW-1185">Reference proteome</keyword>
<dbReference type="EMBL" id="JAWHTF010000004">
    <property type="protein sequence ID" value="MDU8886333.1"/>
    <property type="molecule type" value="Genomic_DNA"/>
</dbReference>
<reference evidence="1 2" key="1">
    <citation type="submission" date="2023-10" db="EMBL/GenBank/DDBJ databases">
        <title>Marimonas sp. nov. isolated from tidal mud flat.</title>
        <authorList>
            <person name="Jaincy N.J."/>
            <person name="Srinivasan S."/>
            <person name="Lee S.-S."/>
        </authorList>
    </citation>
    <scope>NUCLEOTIDE SEQUENCE [LARGE SCALE GENOMIC DNA]</scope>
    <source>
        <strain evidence="1 2">MJ-SS3</strain>
    </source>
</reference>
<name>A0ABU3U7E7_9FLAO</name>
<evidence type="ECO:0000313" key="1">
    <source>
        <dbReference type="EMBL" id="MDU8886333.1"/>
    </source>
</evidence>
<organism evidence="1 2">
    <name type="scientific">Gilvirhabdus luticola</name>
    <dbReference type="NCBI Taxonomy" id="3079858"/>
    <lineage>
        <taxon>Bacteria</taxon>
        <taxon>Pseudomonadati</taxon>
        <taxon>Bacteroidota</taxon>
        <taxon>Flavobacteriia</taxon>
        <taxon>Flavobacteriales</taxon>
        <taxon>Flavobacteriaceae</taxon>
        <taxon>Gilvirhabdus</taxon>
    </lineage>
</organism>
<dbReference type="RefSeq" id="WP_316662333.1">
    <property type="nucleotide sequence ID" value="NZ_JAWHTF010000004.1"/>
</dbReference>
<gene>
    <name evidence="1" type="ORF">RXV94_09190</name>
</gene>
<proteinExistence type="predicted"/>
<evidence type="ECO:0000313" key="2">
    <source>
        <dbReference type="Proteomes" id="UP001268651"/>
    </source>
</evidence>
<dbReference type="Proteomes" id="UP001268651">
    <property type="component" value="Unassembled WGS sequence"/>
</dbReference>